<dbReference type="GO" id="GO:0017154">
    <property type="term" value="F:semaphorin receptor activity"/>
    <property type="evidence" value="ECO:0007669"/>
    <property type="project" value="InterPro"/>
</dbReference>
<feature type="chain" id="PRO_5018768216" description="Sema domain-containing protein" evidence="2">
    <location>
        <begin position="19"/>
        <end position="383"/>
    </location>
</feature>
<dbReference type="OrthoDB" id="384877at2759"/>
<sequence>MILLLSLLLPLWVEPAVCLEDNTIFTFEGNMRHLAVAPDGVYIATEEKLYQLSHNLTLLHCLTLRSSSGGEVQGHPSLHCASKEEFTVNVLLPFVNNETLISCGVADNSQGYCEVLELKNISKLLHSEQIQVGPLAHSSASISLLVELEKNPPHEKTYILTAIQQDKNTNPSSDSKTINLQNTLESQYGGIFALNAEQGSTPVIKNKGSVEFVDGFQINKTIYLLSNVVLDKTNKVRLVWLKASTSKAETLGSLEAATLNEGSRLLASSVVPGGEQVLWSGVFCMDRGQTNTQLVLFDISPPVNNNADKEPDFYYKNPANSQNERKRGAMVVLYKQNSMTSVLAVRQKNWMVFFVGTADEQLIKLVVSQKHERPLPQSALQSQ</sequence>
<gene>
    <name evidence="4" type="ORF">OJAV_G00219730</name>
</gene>
<evidence type="ECO:0000313" key="5">
    <source>
        <dbReference type="Proteomes" id="UP000283210"/>
    </source>
</evidence>
<dbReference type="GO" id="GO:0008360">
    <property type="term" value="P:regulation of cell shape"/>
    <property type="evidence" value="ECO:0007669"/>
    <property type="project" value="TreeGrafter"/>
</dbReference>
<dbReference type="EMBL" id="CM012459">
    <property type="protein sequence ID" value="RVE56276.1"/>
    <property type="molecule type" value="Genomic_DNA"/>
</dbReference>
<evidence type="ECO:0000259" key="3">
    <source>
        <dbReference type="SMART" id="SM00630"/>
    </source>
</evidence>
<keyword evidence="1" id="KW-0325">Glycoprotein</keyword>
<reference evidence="4 5" key="2">
    <citation type="submission" date="2019-01" db="EMBL/GenBank/DDBJ databases">
        <title>A chromosome length genome reference of the Java medaka (oryzias javanicus).</title>
        <authorList>
            <person name="Herpin A."/>
            <person name="Takehana Y."/>
            <person name="Naruse K."/>
            <person name="Ansai S."/>
            <person name="Kawaguchi M."/>
        </authorList>
    </citation>
    <scope>NUCLEOTIDE SEQUENCE [LARGE SCALE GENOMIC DNA]</scope>
    <source>
        <strain evidence="4">RS831</strain>
        <tissue evidence="4">Whole body</tissue>
    </source>
</reference>
<dbReference type="GO" id="GO:0030334">
    <property type="term" value="P:regulation of cell migration"/>
    <property type="evidence" value="ECO:0007669"/>
    <property type="project" value="TreeGrafter"/>
</dbReference>
<dbReference type="InterPro" id="IPR001627">
    <property type="entry name" value="Semap_dom"/>
</dbReference>
<organism evidence="4 5">
    <name type="scientific">Oryzias javanicus</name>
    <name type="common">Javanese ricefish</name>
    <name type="synonym">Aplocheilus javanicus</name>
    <dbReference type="NCBI Taxonomy" id="123683"/>
    <lineage>
        <taxon>Eukaryota</taxon>
        <taxon>Metazoa</taxon>
        <taxon>Chordata</taxon>
        <taxon>Craniata</taxon>
        <taxon>Vertebrata</taxon>
        <taxon>Euteleostomi</taxon>
        <taxon>Actinopterygii</taxon>
        <taxon>Neopterygii</taxon>
        <taxon>Teleostei</taxon>
        <taxon>Neoteleostei</taxon>
        <taxon>Acanthomorphata</taxon>
        <taxon>Ovalentaria</taxon>
        <taxon>Atherinomorphae</taxon>
        <taxon>Beloniformes</taxon>
        <taxon>Adrianichthyidae</taxon>
        <taxon>Oryziinae</taxon>
        <taxon>Oryzias</taxon>
    </lineage>
</organism>
<evidence type="ECO:0000256" key="2">
    <source>
        <dbReference type="SAM" id="SignalP"/>
    </source>
</evidence>
<feature type="signal peptide" evidence="2">
    <location>
        <begin position="1"/>
        <end position="18"/>
    </location>
</feature>
<reference evidence="4 5" key="1">
    <citation type="submission" date="2018-11" db="EMBL/GenBank/DDBJ databases">
        <authorList>
            <person name="Lopez-Roques C."/>
            <person name="Donnadieu C."/>
            <person name="Bouchez O."/>
            <person name="Klopp C."/>
            <person name="Cabau C."/>
            <person name="Zahm M."/>
        </authorList>
    </citation>
    <scope>NUCLEOTIDE SEQUENCE [LARGE SCALE GENOMIC DNA]</scope>
    <source>
        <strain evidence="4">RS831</strain>
        <tissue evidence="4">Whole body</tissue>
    </source>
</reference>
<dbReference type="SUPFAM" id="SSF101912">
    <property type="entry name" value="Sema domain"/>
    <property type="match status" value="1"/>
</dbReference>
<dbReference type="SMART" id="SM00630">
    <property type="entry name" value="Sema"/>
    <property type="match status" value="1"/>
</dbReference>
<dbReference type="GO" id="GO:0050772">
    <property type="term" value="P:positive regulation of axonogenesis"/>
    <property type="evidence" value="ECO:0007669"/>
    <property type="project" value="TreeGrafter"/>
</dbReference>
<dbReference type="GO" id="GO:0002116">
    <property type="term" value="C:semaphorin receptor complex"/>
    <property type="evidence" value="ECO:0007669"/>
    <property type="project" value="TreeGrafter"/>
</dbReference>
<dbReference type="Gene3D" id="2.130.10.10">
    <property type="entry name" value="YVTN repeat-like/Quinoprotein amine dehydrogenase"/>
    <property type="match status" value="2"/>
</dbReference>
<keyword evidence="2" id="KW-0732">Signal</keyword>
<accession>A0A3S2NPM4</accession>
<dbReference type="GO" id="GO:0007399">
    <property type="term" value="P:nervous system development"/>
    <property type="evidence" value="ECO:0007669"/>
    <property type="project" value="UniProtKB-ARBA"/>
</dbReference>
<dbReference type="GO" id="GO:0005886">
    <property type="term" value="C:plasma membrane"/>
    <property type="evidence" value="ECO:0007669"/>
    <property type="project" value="TreeGrafter"/>
</dbReference>
<dbReference type="GO" id="GO:0007162">
    <property type="term" value="P:negative regulation of cell adhesion"/>
    <property type="evidence" value="ECO:0007669"/>
    <property type="project" value="TreeGrafter"/>
</dbReference>
<dbReference type="InterPro" id="IPR015943">
    <property type="entry name" value="WD40/YVTN_repeat-like_dom_sf"/>
</dbReference>
<keyword evidence="5" id="KW-1185">Reference proteome</keyword>
<evidence type="ECO:0000256" key="1">
    <source>
        <dbReference type="ARBA" id="ARBA00023180"/>
    </source>
</evidence>
<protein>
    <recommendedName>
        <fullName evidence="3">Sema domain-containing protein</fullName>
    </recommendedName>
</protein>
<dbReference type="AlphaFoldDB" id="A0A3S2NPM4"/>
<proteinExistence type="predicted"/>
<feature type="domain" description="Sema" evidence="3">
    <location>
        <begin position="31"/>
        <end position="383"/>
    </location>
</feature>
<dbReference type="PANTHER" id="PTHR22625">
    <property type="entry name" value="PLEXIN"/>
    <property type="match status" value="1"/>
</dbReference>
<dbReference type="InterPro" id="IPR036352">
    <property type="entry name" value="Semap_dom_sf"/>
</dbReference>
<name>A0A3S2NPM4_ORYJA</name>
<evidence type="ECO:0000313" key="4">
    <source>
        <dbReference type="EMBL" id="RVE56276.1"/>
    </source>
</evidence>
<dbReference type="Proteomes" id="UP000283210">
    <property type="component" value="Chromosome 23"/>
</dbReference>
<dbReference type="InterPro" id="IPR031148">
    <property type="entry name" value="Plexin"/>
</dbReference>
<dbReference type="PANTHER" id="PTHR22625:SF4">
    <property type="entry name" value="PLEXIN-C1"/>
    <property type="match status" value="1"/>
</dbReference>